<feature type="domain" description="B box-type" evidence="3">
    <location>
        <begin position="23"/>
        <end position="61"/>
    </location>
</feature>
<evidence type="ECO:0000313" key="5">
    <source>
        <dbReference type="Proteomes" id="UP000036987"/>
    </source>
</evidence>
<proteinExistence type="predicted"/>
<sequence>MQVDLGVPKWLQALLSEEFFRQCAVHESSRKNEKNIFCLDCRSSFCPQCLSPHSSHRLIQIRRYVYQNVIRLDDIEKLIDCAFVQSYINNSAKVVFINDRPQTRPFRVSGHVCITCDRPLQDPYHFCSLSCKVNHLANSEEGISTYLYECNYLPLPDIDVSHFTPDSVLDSPNFSSGNNSPTATVSREPPPPGSIVIKKKRPSLIQPPTSTVDVIVQSDSPVISFPTDPIPVCFPVNMKRRKGAPTRSPLY</sequence>
<dbReference type="AlphaFoldDB" id="A0A0K9NQP9"/>
<feature type="region of interest" description="Disordered" evidence="2">
    <location>
        <begin position="171"/>
        <end position="202"/>
    </location>
</feature>
<keyword evidence="5" id="KW-1185">Reference proteome</keyword>
<dbReference type="GO" id="GO:0008270">
    <property type="term" value="F:zinc ion binding"/>
    <property type="evidence" value="ECO:0007669"/>
    <property type="project" value="UniProtKB-KW"/>
</dbReference>
<name>A0A0K9NQP9_ZOSMR</name>
<keyword evidence="1" id="KW-0862">Zinc</keyword>
<keyword evidence="1" id="KW-0863">Zinc-finger</keyword>
<dbReference type="InterPro" id="IPR006734">
    <property type="entry name" value="PLATZ"/>
</dbReference>
<accession>A0A0K9NQP9</accession>
<gene>
    <name evidence="4" type="ORF">ZOSMA_77G00730</name>
</gene>
<feature type="compositionally biased region" description="Polar residues" evidence="2">
    <location>
        <begin position="171"/>
        <end position="185"/>
    </location>
</feature>
<dbReference type="OrthoDB" id="1908108at2759"/>
<protein>
    <submittedName>
        <fullName evidence="4">PLATZ transcription factor family protein</fullName>
    </submittedName>
</protein>
<evidence type="ECO:0000256" key="1">
    <source>
        <dbReference type="PROSITE-ProRule" id="PRU00024"/>
    </source>
</evidence>
<dbReference type="Pfam" id="PF00643">
    <property type="entry name" value="zf-B_box"/>
    <property type="match status" value="1"/>
</dbReference>
<dbReference type="EMBL" id="LFYR01001945">
    <property type="protein sequence ID" value="KMZ58412.1"/>
    <property type="molecule type" value="Genomic_DNA"/>
</dbReference>
<dbReference type="SUPFAM" id="SSF57845">
    <property type="entry name" value="B-box zinc-binding domain"/>
    <property type="match status" value="1"/>
</dbReference>
<comment type="caution">
    <text evidence="4">The sequence shown here is derived from an EMBL/GenBank/DDBJ whole genome shotgun (WGS) entry which is preliminary data.</text>
</comment>
<dbReference type="OMA" id="PHCLTPH"/>
<reference evidence="5" key="1">
    <citation type="journal article" date="2016" name="Nature">
        <title>The genome of the seagrass Zostera marina reveals angiosperm adaptation to the sea.</title>
        <authorList>
            <person name="Olsen J.L."/>
            <person name="Rouze P."/>
            <person name="Verhelst B."/>
            <person name="Lin Y.-C."/>
            <person name="Bayer T."/>
            <person name="Collen J."/>
            <person name="Dattolo E."/>
            <person name="De Paoli E."/>
            <person name="Dittami S."/>
            <person name="Maumus F."/>
            <person name="Michel G."/>
            <person name="Kersting A."/>
            <person name="Lauritano C."/>
            <person name="Lohaus R."/>
            <person name="Toepel M."/>
            <person name="Tonon T."/>
            <person name="Vanneste K."/>
            <person name="Amirebrahimi M."/>
            <person name="Brakel J."/>
            <person name="Bostroem C."/>
            <person name="Chovatia M."/>
            <person name="Grimwood J."/>
            <person name="Jenkins J.W."/>
            <person name="Jueterbock A."/>
            <person name="Mraz A."/>
            <person name="Stam W.T."/>
            <person name="Tice H."/>
            <person name="Bornberg-Bauer E."/>
            <person name="Green P.J."/>
            <person name="Pearson G.A."/>
            <person name="Procaccini G."/>
            <person name="Duarte C.M."/>
            <person name="Schmutz J."/>
            <person name="Reusch T.B.H."/>
            <person name="Van de Peer Y."/>
        </authorList>
    </citation>
    <scope>NUCLEOTIDE SEQUENCE [LARGE SCALE GENOMIC DNA]</scope>
    <source>
        <strain evidence="5">cv. Finnish</strain>
    </source>
</reference>
<evidence type="ECO:0000259" key="3">
    <source>
        <dbReference type="PROSITE" id="PS50119"/>
    </source>
</evidence>
<dbReference type="Proteomes" id="UP000036987">
    <property type="component" value="Unassembled WGS sequence"/>
</dbReference>
<dbReference type="Pfam" id="PF04640">
    <property type="entry name" value="PLATZ"/>
    <property type="match status" value="1"/>
</dbReference>
<dbReference type="InterPro" id="IPR000315">
    <property type="entry name" value="Znf_B-box"/>
</dbReference>
<dbReference type="PANTHER" id="PTHR31065:SF1">
    <property type="entry name" value="OS09G0116050 PROTEIN"/>
    <property type="match status" value="1"/>
</dbReference>
<organism evidence="4 5">
    <name type="scientific">Zostera marina</name>
    <name type="common">Eelgrass</name>
    <dbReference type="NCBI Taxonomy" id="29655"/>
    <lineage>
        <taxon>Eukaryota</taxon>
        <taxon>Viridiplantae</taxon>
        <taxon>Streptophyta</taxon>
        <taxon>Embryophyta</taxon>
        <taxon>Tracheophyta</taxon>
        <taxon>Spermatophyta</taxon>
        <taxon>Magnoliopsida</taxon>
        <taxon>Liliopsida</taxon>
        <taxon>Zosteraceae</taxon>
        <taxon>Zostera</taxon>
    </lineage>
</organism>
<keyword evidence="1" id="KW-0479">Metal-binding</keyword>
<dbReference type="PANTHER" id="PTHR31065">
    <property type="entry name" value="PLATZ TRANSCRIPTION FACTOR FAMILY PROTEIN"/>
    <property type="match status" value="1"/>
</dbReference>
<evidence type="ECO:0000256" key="2">
    <source>
        <dbReference type="SAM" id="MobiDB-lite"/>
    </source>
</evidence>
<dbReference type="PROSITE" id="PS50119">
    <property type="entry name" value="ZF_BBOX"/>
    <property type="match status" value="1"/>
</dbReference>
<evidence type="ECO:0000313" key="4">
    <source>
        <dbReference type="EMBL" id="KMZ58412.1"/>
    </source>
</evidence>
<dbReference type="CDD" id="cd19756">
    <property type="entry name" value="Bbox2"/>
    <property type="match status" value="1"/>
</dbReference>